<dbReference type="PROSITE" id="PS51257">
    <property type="entry name" value="PROKAR_LIPOPROTEIN"/>
    <property type="match status" value="1"/>
</dbReference>
<name>A0ABW1KYB3_9PROT</name>
<dbReference type="Pfam" id="PF07386">
    <property type="entry name" value="DUF1499"/>
    <property type="match status" value="1"/>
</dbReference>
<keyword evidence="1" id="KW-0812">Transmembrane</keyword>
<keyword evidence="3" id="KW-1185">Reference proteome</keyword>
<proteinExistence type="predicted"/>
<dbReference type="RefSeq" id="WP_379881677.1">
    <property type="nucleotide sequence ID" value="NZ_JBHPON010000002.1"/>
</dbReference>
<dbReference type="Proteomes" id="UP001596116">
    <property type="component" value="Unassembled WGS sequence"/>
</dbReference>
<keyword evidence="1" id="KW-1133">Transmembrane helix</keyword>
<organism evidence="2 3">
    <name type="scientific">Hyphococcus aureus</name>
    <dbReference type="NCBI Taxonomy" id="2666033"/>
    <lineage>
        <taxon>Bacteria</taxon>
        <taxon>Pseudomonadati</taxon>
        <taxon>Pseudomonadota</taxon>
        <taxon>Alphaproteobacteria</taxon>
        <taxon>Parvularculales</taxon>
        <taxon>Parvularculaceae</taxon>
        <taxon>Hyphococcus</taxon>
    </lineage>
</organism>
<feature type="transmembrane region" description="Helical" evidence="1">
    <location>
        <begin position="54"/>
        <end position="73"/>
    </location>
</feature>
<evidence type="ECO:0000256" key="1">
    <source>
        <dbReference type="SAM" id="Phobius"/>
    </source>
</evidence>
<reference evidence="2 3" key="1">
    <citation type="submission" date="2024-09" db="EMBL/GenBank/DDBJ databases">
        <authorList>
            <person name="Zhang Z.-H."/>
        </authorList>
    </citation>
    <scope>NUCLEOTIDE SEQUENCE [LARGE SCALE GENOMIC DNA]</scope>
    <source>
        <strain evidence="2 3">HHTR114</strain>
    </source>
</reference>
<evidence type="ECO:0000313" key="2">
    <source>
        <dbReference type="EMBL" id="MFC6037078.1"/>
    </source>
</evidence>
<accession>A0ABW1KYB3</accession>
<dbReference type="InterPro" id="IPR010865">
    <property type="entry name" value="DUF1499"/>
</dbReference>
<evidence type="ECO:0000313" key="3">
    <source>
        <dbReference type="Proteomes" id="UP001596116"/>
    </source>
</evidence>
<sequence>MRILTLLLGLAALGCALAIALAGPGSQMGWWTWGEGLSLIRKVSAPVEVGPVGVPPLFTVAALAGITGIASLFMSARGIGLFAIAAAVAAFAAGQVPLKMRADFEANPFIHDITTDFDNPPQIIAGADKERINPPEYVGGNLVPNSEKTVREAQEEAFPDLTPRKVNASLDETAEIVRVILSDMNMEMLDETLTDDGWLLEAAYTSKWFGFVDDFVVRLTPEGSMTIVNVRSKSRVGGSDLGANAARVRAFFEKLESATS</sequence>
<feature type="transmembrane region" description="Helical" evidence="1">
    <location>
        <begin position="80"/>
        <end position="98"/>
    </location>
</feature>
<comment type="caution">
    <text evidence="2">The sequence shown here is derived from an EMBL/GenBank/DDBJ whole genome shotgun (WGS) entry which is preliminary data.</text>
</comment>
<dbReference type="EMBL" id="JBHPON010000002">
    <property type="protein sequence ID" value="MFC6037078.1"/>
    <property type="molecule type" value="Genomic_DNA"/>
</dbReference>
<keyword evidence="1" id="KW-0472">Membrane</keyword>
<gene>
    <name evidence="2" type="ORF">ACFMB1_16100</name>
</gene>
<protein>
    <submittedName>
        <fullName evidence="2">DUF1499 domain-containing protein</fullName>
    </submittedName>
</protein>